<sequence length="239" mass="26304">MCVRWIIPLLAFVILTPVSAGTSGSGSKAVVPELVEEKPEDVEKRWRLGLQYFQGTSNSLGEIFTGDIDTLPQNGVRLSAALVLVEDLWDWPVNVLAEGGVMWHNEKSAQSDVFQYTMAVRFEWTEFPWSDSLRTRLGFSTGLSYADGIPVAEIQNRGTNSSKHLLHYLEFSLAFNCADLTRITRLDSLGVSAASMEHLWLFAGIPHRSGAGGLYGSDNTGRSIRGGSNYLSIGIEVEF</sequence>
<dbReference type="EMBL" id="AP024702">
    <property type="protein sequence ID" value="BCX48037.1"/>
    <property type="molecule type" value="Genomic_DNA"/>
</dbReference>
<evidence type="ECO:0000313" key="3">
    <source>
        <dbReference type="Proteomes" id="UP001374893"/>
    </source>
</evidence>
<accession>A0ABM7R9S2</accession>
<reference evidence="2 3" key="1">
    <citation type="submission" date="2021-06" db="EMBL/GenBank/DDBJ databases">
        <title>Complete genome of Haloferula helveola possessing various polysaccharide degrading enzymes.</title>
        <authorList>
            <person name="Takami H."/>
            <person name="Huang C."/>
            <person name="Hamasaki K."/>
        </authorList>
    </citation>
    <scope>NUCLEOTIDE SEQUENCE [LARGE SCALE GENOMIC DNA]</scope>
    <source>
        <strain evidence="2 3">CN-1</strain>
    </source>
</reference>
<protein>
    <submittedName>
        <fullName evidence="2">Structural protein MipA</fullName>
    </submittedName>
</protein>
<dbReference type="RefSeq" id="WP_338690582.1">
    <property type="nucleotide sequence ID" value="NZ_AP024702.1"/>
</dbReference>
<proteinExistence type="predicted"/>
<name>A0ABM7R9S2_9BACT</name>
<feature type="chain" id="PRO_5045711536" evidence="1">
    <location>
        <begin position="21"/>
        <end position="239"/>
    </location>
</feature>
<keyword evidence="3" id="KW-1185">Reference proteome</keyword>
<dbReference type="Proteomes" id="UP001374893">
    <property type="component" value="Chromosome"/>
</dbReference>
<evidence type="ECO:0000313" key="2">
    <source>
        <dbReference type="EMBL" id="BCX48037.1"/>
    </source>
</evidence>
<evidence type="ECO:0000256" key="1">
    <source>
        <dbReference type="SAM" id="SignalP"/>
    </source>
</evidence>
<gene>
    <name evidence="2" type="ORF">HAHE_19450</name>
</gene>
<keyword evidence="1" id="KW-0732">Signal</keyword>
<feature type="signal peptide" evidence="1">
    <location>
        <begin position="1"/>
        <end position="20"/>
    </location>
</feature>
<organism evidence="2 3">
    <name type="scientific">Haloferula helveola</name>
    <dbReference type="NCBI Taxonomy" id="490095"/>
    <lineage>
        <taxon>Bacteria</taxon>
        <taxon>Pseudomonadati</taxon>
        <taxon>Verrucomicrobiota</taxon>
        <taxon>Verrucomicrobiia</taxon>
        <taxon>Verrucomicrobiales</taxon>
        <taxon>Verrucomicrobiaceae</taxon>
        <taxon>Haloferula</taxon>
    </lineage>
</organism>